<dbReference type="EMBL" id="CM056744">
    <property type="protein sequence ID" value="KAJ8668628.1"/>
    <property type="molecule type" value="Genomic_DNA"/>
</dbReference>
<gene>
    <name evidence="1" type="ORF">QAD02_010291</name>
</gene>
<organism evidence="1 2">
    <name type="scientific">Eretmocerus hayati</name>
    <dbReference type="NCBI Taxonomy" id="131215"/>
    <lineage>
        <taxon>Eukaryota</taxon>
        <taxon>Metazoa</taxon>
        <taxon>Ecdysozoa</taxon>
        <taxon>Arthropoda</taxon>
        <taxon>Hexapoda</taxon>
        <taxon>Insecta</taxon>
        <taxon>Pterygota</taxon>
        <taxon>Neoptera</taxon>
        <taxon>Endopterygota</taxon>
        <taxon>Hymenoptera</taxon>
        <taxon>Apocrita</taxon>
        <taxon>Proctotrupomorpha</taxon>
        <taxon>Chalcidoidea</taxon>
        <taxon>Aphelinidae</taxon>
        <taxon>Aphelininae</taxon>
        <taxon>Eretmocerus</taxon>
    </lineage>
</organism>
<keyword evidence="2" id="KW-1185">Reference proteome</keyword>
<accession>A0ACC2NCW9</accession>
<evidence type="ECO:0000313" key="1">
    <source>
        <dbReference type="EMBL" id="KAJ8668628.1"/>
    </source>
</evidence>
<comment type="caution">
    <text evidence="1">The sequence shown here is derived from an EMBL/GenBank/DDBJ whole genome shotgun (WGS) entry which is preliminary data.</text>
</comment>
<name>A0ACC2NCW9_9HYME</name>
<sequence>MTSSGKSTAQLAAELKKSVRSRSARSVITGLRDNLDGVDFTPLKEVDITDPILLEPFKYGWKRELTYRASLSQQVADVYYHPPEKYRLLHQLSKASEKSQLIKKKTAGGKLSKNEIRKWTSITRGRALRSNVEVAEFCEYIVHSLDETKYVSINTCSCGSSLGTSEL</sequence>
<proteinExistence type="predicted"/>
<dbReference type="Proteomes" id="UP001239111">
    <property type="component" value="Chromosome 4"/>
</dbReference>
<evidence type="ECO:0000313" key="2">
    <source>
        <dbReference type="Proteomes" id="UP001239111"/>
    </source>
</evidence>
<reference evidence="1" key="1">
    <citation type="submission" date="2023-04" db="EMBL/GenBank/DDBJ databases">
        <title>A chromosome-level genome assembly of the parasitoid wasp Eretmocerus hayati.</title>
        <authorList>
            <person name="Zhong Y."/>
            <person name="Liu S."/>
            <person name="Liu Y."/>
        </authorList>
    </citation>
    <scope>NUCLEOTIDE SEQUENCE</scope>
    <source>
        <strain evidence="1">ZJU_SS_LIU_2023</strain>
    </source>
</reference>
<protein>
    <submittedName>
        <fullName evidence="1">Uncharacterized protein</fullName>
    </submittedName>
</protein>